<proteinExistence type="predicted"/>
<reference evidence="1" key="1">
    <citation type="submission" date="2022-05" db="EMBL/GenBank/DDBJ databases">
        <title>An RpoN-dependent PEP-CTERM gene is involved in floc formation of an Aquincola tertiaricarbonis strain.</title>
        <authorList>
            <person name="Qiu D."/>
            <person name="Xia M."/>
        </authorList>
    </citation>
    <scope>NUCLEOTIDE SEQUENCE</scope>
    <source>
        <strain evidence="1">RN12</strain>
    </source>
</reference>
<dbReference type="SUPFAM" id="SSF81901">
    <property type="entry name" value="HCP-like"/>
    <property type="match status" value="1"/>
</dbReference>
<dbReference type="RefSeq" id="WP_250195955.1">
    <property type="nucleotide sequence ID" value="NZ_CP097635.1"/>
</dbReference>
<dbReference type="Gene3D" id="1.25.40.10">
    <property type="entry name" value="Tetratricopeptide repeat domain"/>
    <property type="match status" value="1"/>
</dbReference>
<gene>
    <name evidence="1" type="ORF">MW290_03680</name>
</gene>
<evidence type="ECO:0000313" key="2">
    <source>
        <dbReference type="Proteomes" id="UP001056201"/>
    </source>
</evidence>
<dbReference type="InterPro" id="IPR011990">
    <property type="entry name" value="TPR-like_helical_dom_sf"/>
</dbReference>
<organism evidence="1 2">
    <name type="scientific">Aquincola tertiaricarbonis</name>
    <dbReference type="NCBI Taxonomy" id="391953"/>
    <lineage>
        <taxon>Bacteria</taxon>
        <taxon>Pseudomonadati</taxon>
        <taxon>Pseudomonadota</taxon>
        <taxon>Betaproteobacteria</taxon>
        <taxon>Burkholderiales</taxon>
        <taxon>Sphaerotilaceae</taxon>
        <taxon>Aquincola</taxon>
    </lineage>
</organism>
<protein>
    <submittedName>
        <fullName evidence="1">Sel1 repeat family protein</fullName>
    </submittedName>
</protein>
<sequence>MQAVVCDRGPVPLVVHVRCLAALVLLVVAAATSSAEEPRRTSPAWANAEQQLQLALEAQTAGEFDTMLRLLRQSAAQGHVEAQELLGWALLVGPTLYGRAVKTDRCEAGLWLREALVQGSAVAKLQLDFLNRLRHSPSGKDVCQAWGG</sequence>
<dbReference type="EMBL" id="CP097635">
    <property type="protein sequence ID" value="URI07723.1"/>
    <property type="molecule type" value="Genomic_DNA"/>
</dbReference>
<accession>A0ABY4S3Z3</accession>
<keyword evidence="2" id="KW-1185">Reference proteome</keyword>
<name>A0ABY4S3Z3_AQUTE</name>
<dbReference type="Proteomes" id="UP001056201">
    <property type="component" value="Chromosome 1"/>
</dbReference>
<evidence type="ECO:0000313" key="1">
    <source>
        <dbReference type="EMBL" id="URI07723.1"/>
    </source>
</evidence>